<dbReference type="EMBL" id="AP019376">
    <property type="protein sequence ID" value="BBH87783.1"/>
    <property type="molecule type" value="Genomic_DNA"/>
</dbReference>
<evidence type="ECO:0000313" key="1">
    <source>
        <dbReference type="EMBL" id="BBH87783.1"/>
    </source>
</evidence>
<sequence length="450" mass="51281">MHSVLDPAFRRDLGDGLVLRWSTADDIERIATLHSLVHRDAADAPPNEEYIRQIRRMMSDDFPLMGPRDFGVVEDTSKAGNPIIATTAVWRHTWAYEGIPFRVGRPEMVATDPAYRNRGLIRALFELFHARSEARGDLVQAITGISYFYRQFGYEYALELDDRRMMPIALIPEGRGALTLREATVDDIPLLEELYRRRQASGILSELPTWAMWLYDIETWKRHPELRHFLACYMLVNAAGETVGALITDAYRRGKALYVWLLELIEGTNMQAILPSLLQALRAYGAGIEPALPDGEPFQEICFALGTTHPVFEFADITLRQPVEAPYAWYLRVKDLPGFLLHIAPALEQRLAASSLAGYSGDIKVNFYRGGLRMHLERGRLKVVEDWRKPVYGESEDASFPPLLFLQVLFGHRSVDFLRQVFPDVWASAEAAPLLRVLFPTRPSFMLCWN</sequence>
<proteinExistence type="predicted"/>
<dbReference type="InterPro" id="IPR016181">
    <property type="entry name" value="Acyl_CoA_acyltransferase"/>
</dbReference>
<accession>A0A455SH45</accession>
<organism evidence="1">
    <name type="scientific">Thermosporothrix sp. COM3</name>
    <dbReference type="NCBI Taxonomy" id="2490863"/>
    <lineage>
        <taxon>Bacteria</taxon>
        <taxon>Bacillati</taxon>
        <taxon>Chloroflexota</taxon>
        <taxon>Ktedonobacteria</taxon>
        <taxon>Ktedonobacterales</taxon>
        <taxon>Thermosporotrichaceae</taxon>
        <taxon>Thermosporothrix</taxon>
    </lineage>
</organism>
<protein>
    <recommendedName>
        <fullName evidence="2">N-acetyltransferase domain-containing protein</fullName>
    </recommendedName>
</protein>
<dbReference type="Pfam" id="PF13527">
    <property type="entry name" value="Acetyltransf_9"/>
    <property type="match status" value="1"/>
</dbReference>
<dbReference type="SUPFAM" id="SSF55729">
    <property type="entry name" value="Acyl-CoA N-acyltransferases (Nat)"/>
    <property type="match status" value="1"/>
</dbReference>
<dbReference type="Gene3D" id="3.40.630.30">
    <property type="match status" value="1"/>
</dbReference>
<reference evidence="1" key="1">
    <citation type="submission" date="2018-12" db="EMBL/GenBank/DDBJ databases">
        <title>Novel natural products biosynthetic potential of the class Ktedonobacteria.</title>
        <authorList>
            <person name="Zheng Y."/>
            <person name="Saitou A."/>
            <person name="Wang C.M."/>
            <person name="Toyoda A."/>
            <person name="Minakuchi Y."/>
            <person name="Sekiguchi Y."/>
            <person name="Ueda K."/>
            <person name="Takano H."/>
            <person name="Sakai Y."/>
            <person name="Yokota A."/>
            <person name="Yabe S."/>
        </authorList>
    </citation>
    <scope>NUCLEOTIDE SEQUENCE</scope>
    <source>
        <strain evidence="1">COM3</strain>
    </source>
</reference>
<name>A0A455SH45_9CHLR</name>
<gene>
    <name evidence="1" type="ORF">KTC_25340</name>
</gene>
<dbReference type="AlphaFoldDB" id="A0A455SH45"/>
<evidence type="ECO:0008006" key="2">
    <source>
        <dbReference type="Google" id="ProtNLM"/>
    </source>
</evidence>